<dbReference type="RefSeq" id="WP_133821805.1">
    <property type="nucleotide sequence ID" value="NZ_SNZH01000026.1"/>
</dbReference>
<sequence>MGMRTKYGLVLLALAAGTAMAQNRVVAWESAQVHPLELTPDGSRLLAVNTADQRLEVFSVAAADGSLTPLASIPVGIEPVSVRARGNAEAWVVNALSDNISVVDLASLRVTRTLDVGDEPGDVVFAGNPQRAFVSIAEANQLKRYDPADPGAAPAVVALQGRRPRALALAPDGSQVYVAFFESGNASSIVDIPTVSNPAGPYAGQNPPPNSGTAFDPPPLGANGTAPRVAQVVRRNGAGQWLDGNNRNWSNLVGWNVLDHDIAIIATNTLAVSYADRLMTTVMALGVKPDGRVAAVGTEALNQMRFEPKVQSIFLRVQIGSFDPANLALTQVADLNPHLDYSLRSVPQNVREQSLGDPRGIVWHPADGRAFVSGMGSNNVIVTDASGARTARIEVGQGPTGLAVNASGSRLYVLNRFDATISRIDTAAQAELGRTAFFDPTPEAIKQGRPLLYDTHSNSGLGQIACASCHVDAKTDFLAWDLGNPQGTLQAVTLPCLPGQSCGTWHPMKGPMLTQSLQGIVNAGAMHWRGDRQNVSAFAPAFVGLQGRDSEPSAADMSKLQNFLALVAYPPNPNHAADGSLPASLAVTGGSGNPANGRNIFQNQPTLGGGPCTVCHALPLGTRNIVDNPQLPLAPQPMKPVQLRGLWDKLGWSKTSQANLRGFGFNSDSEFDSLGALLQVGFNFGPPATAAQARRDVEAFLLTFDTETFATVGRQIAFNGANNADATLIARLNVYLAQADAGSVGLVAHRATRGYVYATQAVMLSDRENAPTTPTALRTTATAAEPVTFTVVPSGAQYRMGVDRDGDSYFDGDERDHAARPDDANSTPGGLCRADFNADQLLDANDLAAFTAAYNANNVRANYDHSLSANGLPTITSADLANYQGDYTAGCPFIDSVFVSTFE</sequence>
<feature type="region of interest" description="Disordered" evidence="5">
    <location>
        <begin position="199"/>
        <end position="225"/>
    </location>
</feature>
<dbReference type="OrthoDB" id="145213at2"/>
<dbReference type="SUPFAM" id="SSF46626">
    <property type="entry name" value="Cytochrome c"/>
    <property type="match status" value="1"/>
</dbReference>
<evidence type="ECO:0000313" key="9">
    <source>
        <dbReference type="Proteomes" id="UP000295293"/>
    </source>
</evidence>
<protein>
    <submittedName>
        <fullName evidence="8">YVTN family beta-propeller protein</fullName>
    </submittedName>
</protein>
<dbReference type="Proteomes" id="UP000295293">
    <property type="component" value="Unassembled WGS sequence"/>
</dbReference>
<accession>A0A4R6YJ46</accession>
<keyword evidence="2 4" id="KW-0479">Metal-binding</keyword>
<feature type="compositionally biased region" description="Pro residues" evidence="5">
    <location>
        <begin position="206"/>
        <end position="220"/>
    </location>
</feature>
<dbReference type="PROSITE" id="PS51007">
    <property type="entry name" value="CYTC"/>
    <property type="match status" value="1"/>
</dbReference>
<reference evidence="8 9" key="1">
    <citation type="submission" date="2019-03" db="EMBL/GenBank/DDBJ databases">
        <title>Genomic Encyclopedia of Type Strains, Phase IV (KMG-IV): sequencing the most valuable type-strain genomes for metagenomic binning, comparative biology and taxonomic classification.</title>
        <authorList>
            <person name="Goeker M."/>
        </authorList>
    </citation>
    <scope>NUCLEOTIDE SEQUENCE [LARGE SCALE GENOMIC DNA]</scope>
    <source>
        <strain evidence="8 9">DSM 21667</strain>
    </source>
</reference>
<evidence type="ECO:0000256" key="4">
    <source>
        <dbReference type="PROSITE-ProRule" id="PRU00433"/>
    </source>
</evidence>
<dbReference type="PANTHER" id="PTHR47197:SF3">
    <property type="entry name" value="DIHYDRO-HEME D1 DEHYDROGENASE"/>
    <property type="match status" value="1"/>
</dbReference>
<evidence type="ECO:0000256" key="6">
    <source>
        <dbReference type="SAM" id="SignalP"/>
    </source>
</evidence>
<dbReference type="InterPro" id="IPR009056">
    <property type="entry name" value="Cyt_c-like_dom"/>
</dbReference>
<dbReference type="GO" id="GO:0020037">
    <property type="term" value="F:heme binding"/>
    <property type="evidence" value="ECO:0007669"/>
    <property type="project" value="InterPro"/>
</dbReference>
<organism evidence="8 9">
    <name type="scientific">Tahibacter aquaticus</name>
    <dbReference type="NCBI Taxonomy" id="520092"/>
    <lineage>
        <taxon>Bacteria</taxon>
        <taxon>Pseudomonadati</taxon>
        <taxon>Pseudomonadota</taxon>
        <taxon>Gammaproteobacteria</taxon>
        <taxon>Lysobacterales</taxon>
        <taxon>Rhodanobacteraceae</taxon>
        <taxon>Tahibacter</taxon>
    </lineage>
</organism>
<dbReference type="InterPro" id="IPR051200">
    <property type="entry name" value="Host-pathogen_enzymatic-act"/>
</dbReference>
<dbReference type="InterPro" id="IPR015943">
    <property type="entry name" value="WD40/YVTN_repeat-like_dom_sf"/>
</dbReference>
<dbReference type="SUPFAM" id="SSF50969">
    <property type="entry name" value="YVTN repeat-like/Quinoprotein amine dehydrogenase"/>
    <property type="match status" value="1"/>
</dbReference>
<name>A0A4R6YJ46_9GAMM</name>
<evidence type="ECO:0000259" key="7">
    <source>
        <dbReference type="PROSITE" id="PS51007"/>
    </source>
</evidence>
<dbReference type="InterPro" id="IPR011044">
    <property type="entry name" value="Quino_amine_DH_bsu"/>
</dbReference>
<dbReference type="GO" id="GO:0009055">
    <property type="term" value="F:electron transfer activity"/>
    <property type="evidence" value="ECO:0007669"/>
    <property type="project" value="InterPro"/>
</dbReference>
<feature type="chain" id="PRO_5020792934" evidence="6">
    <location>
        <begin position="22"/>
        <end position="903"/>
    </location>
</feature>
<comment type="caution">
    <text evidence="8">The sequence shown here is derived from an EMBL/GenBank/DDBJ whole genome shotgun (WGS) entry which is preliminary data.</text>
</comment>
<keyword evidence="6" id="KW-0732">Signal</keyword>
<dbReference type="Gene3D" id="2.130.10.10">
    <property type="entry name" value="YVTN repeat-like/Quinoprotein amine dehydrogenase"/>
    <property type="match status" value="2"/>
</dbReference>
<evidence type="ECO:0000256" key="5">
    <source>
        <dbReference type="SAM" id="MobiDB-lite"/>
    </source>
</evidence>
<evidence type="ECO:0000313" key="8">
    <source>
        <dbReference type="EMBL" id="TDR36985.1"/>
    </source>
</evidence>
<keyword evidence="1 4" id="KW-0349">Heme</keyword>
<evidence type="ECO:0000256" key="2">
    <source>
        <dbReference type="ARBA" id="ARBA00022723"/>
    </source>
</evidence>
<dbReference type="InterPro" id="IPR036909">
    <property type="entry name" value="Cyt_c-like_dom_sf"/>
</dbReference>
<dbReference type="PANTHER" id="PTHR47197">
    <property type="entry name" value="PROTEIN NIRF"/>
    <property type="match status" value="1"/>
</dbReference>
<keyword evidence="3 4" id="KW-0408">Iron</keyword>
<dbReference type="AlphaFoldDB" id="A0A4R6YJ46"/>
<keyword evidence="9" id="KW-1185">Reference proteome</keyword>
<gene>
    <name evidence="8" type="ORF">DFR29_12621</name>
</gene>
<feature type="domain" description="Cytochrome c" evidence="7">
    <location>
        <begin position="592"/>
        <end position="705"/>
    </location>
</feature>
<dbReference type="GO" id="GO:0046872">
    <property type="term" value="F:metal ion binding"/>
    <property type="evidence" value="ECO:0007669"/>
    <property type="project" value="UniProtKB-KW"/>
</dbReference>
<evidence type="ECO:0000256" key="1">
    <source>
        <dbReference type="ARBA" id="ARBA00022617"/>
    </source>
</evidence>
<evidence type="ECO:0000256" key="3">
    <source>
        <dbReference type="ARBA" id="ARBA00023004"/>
    </source>
</evidence>
<proteinExistence type="predicted"/>
<feature type="signal peptide" evidence="6">
    <location>
        <begin position="1"/>
        <end position="21"/>
    </location>
</feature>
<dbReference type="EMBL" id="SNZH01000026">
    <property type="protein sequence ID" value="TDR36985.1"/>
    <property type="molecule type" value="Genomic_DNA"/>
</dbReference>